<dbReference type="EMBL" id="KB743925">
    <property type="protein sequence ID" value="EOA96588.1"/>
    <property type="molecule type" value="Genomic_DNA"/>
</dbReference>
<feature type="chain" id="PRO_5004344522" evidence="1">
    <location>
        <begin position="20"/>
        <end position="197"/>
    </location>
</feature>
<keyword evidence="3" id="KW-1185">Reference proteome</keyword>
<evidence type="ECO:0000313" key="3">
    <source>
        <dbReference type="Proteomes" id="UP000296049"/>
    </source>
</evidence>
<keyword evidence="1" id="KW-0732">Signal</keyword>
<feature type="signal peptide" evidence="1">
    <location>
        <begin position="1"/>
        <end position="19"/>
    </location>
</feature>
<dbReference type="Proteomes" id="UP000296049">
    <property type="component" value="Unassembled WGS sequence"/>
</dbReference>
<evidence type="ECO:0000256" key="1">
    <source>
        <dbReference type="SAM" id="SignalP"/>
    </source>
</evidence>
<organism evidence="2 3">
    <name type="scientific">Anas platyrhynchos</name>
    <name type="common">Mallard</name>
    <name type="synonym">Anas boschas</name>
    <dbReference type="NCBI Taxonomy" id="8839"/>
    <lineage>
        <taxon>Eukaryota</taxon>
        <taxon>Metazoa</taxon>
        <taxon>Chordata</taxon>
        <taxon>Craniata</taxon>
        <taxon>Vertebrata</taxon>
        <taxon>Euteleostomi</taxon>
        <taxon>Archelosauria</taxon>
        <taxon>Archosauria</taxon>
        <taxon>Dinosauria</taxon>
        <taxon>Saurischia</taxon>
        <taxon>Theropoda</taxon>
        <taxon>Coelurosauria</taxon>
        <taxon>Aves</taxon>
        <taxon>Neognathae</taxon>
        <taxon>Galloanserae</taxon>
        <taxon>Anseriformes</taxon>
        <taxon>Anatidae</taxon>
        <taxon>Anatinae</taxon>
        <taxon>Anas</taxon>
    </lineage>
</organism>
<protein>
    <submittedName>
        <fullName evidence="2">Uncharacterized protein</fullName>
    </submittedName>
</protein>
<proteinExistence type="predicted"/>
<dbReference type="AlphaFoldDB" id="R0KTI0"/>
<sequence>MLSKTLLIFLQLLLQTLLPLPPPQQDPDVRSQDKTRHLRIRSRGDIGEASAEDKCSSYCHGTKGCSCPASTKVNGDCYQMLMYHSGAQANELLKPAIAENVTVSSKPVLANQLLLHRDGQSPGTSDILADQKRNKHLKAEVRHEGQKRKYIEPAKVPGAFTATQQWQGWLLQALLHSQGCFRGKPSEESLPTHQALC</sequence>
<name>R0KTI0_ANAPL</name>
<accession>R0KTI0</accession>
<evidence type="ECO:0000313" key="2">
    <source>
        <dbReference type="EMBL" id="EOA96588.1"/>
    </source>
</evidence>
<reference evidence="3" key="1">
    <citation type="journal article" date="2013" name="Nat. Genet.">
        <title>The duck genome and transcriptome provide insight into an avian influenza virus reservoir species.</title>
        <authorList>
            <person name="Huang Y."/>
            <person name="Li Y."/>
            <person name="Burt D.W."/>
            <person name="Chen H."/>
            <person name="Zhang Y."/>
            <person name="Qian W."/>
            <person name="Kim H."/>
            <person name="Gan S."/>
            <person name="Zhao Y."/>
            <person name="Li J."/>
            <person name="Yi K."/>
            <person name="Feng H."/>
            <person name="Zhu P."/>
            <person name="Li B."/>
            <person name="Liu Q."/>
            <person name="Fairley S."/>
            <person name="Magor K.E."/>
            <person name="Du Z."/>
            <person name="Hu X."/>
            <person name="Goodman L."/>
            <person name="Tafer H."/>
            <person name="Vignal A."/>
            <person name="Lee T."/>
            <person name="Kim K.W."/>
            <person name="Sheng Z."/>
            <person name="An Y."/>
            <person name="Searle S."/>
            <person name="Herrero J."/>
            <person name="Groenen M.A."/>
            <person name="Crooijmans R.P."/>
            <person name="Faraut T."/>
            <person name="Cai Q."/>
            <person name="Webster R.G."/>
            <person name="Aldridge J.R."/>
            <person name="Warren W.C."/>
            <person name="Bartschat S."/>
            <person name="Kehr S."/>
            <person name="Marz M."/>
            <person name="Stadler P.F."/>
            <person name="Smith J."/>
            <person name="Kraus R.H."/>
            <person name="Zhao Y."/>
            <person name="Ren L."/>
            <person name="Fei J."/>
            <person name="Morisson M."/>
            <person name="Kaiser P."/>
            <person name="Griffin D.K."/>
            <person name="Rao M."/>
            <person name="Pitel F."/>
            <person name="Wang J."/>
            <person name="Li N."/>
        </authorList>
    </citation>
    <scope>NUCLEOTIDE SEQUENCE [LARGE SCALE GENOMIC DNA]</scope>
</reference>
<gene>
    <name evidence="2" type="ORF">Anapl_17840</name>
</gene>